<protein>
    <recommendedName>
        <fullName evidence="3">SGNH hydrolase-type esterase domain-containing protein</fullName>
    </recommendedName>
</protein>
<proteinExistence type="predicted"/>
<keyword evidence="2" id="KW-1185">Reference proteome</keyword>
<reference evidence="1 2" key="1">
    <citation type="journal article" date="2014" name="Int. J. Syst. Evol. Microbiol.">
        <title>Carboxylicivirga gen. nov. in the family Marinilabiliaceae with two novel species, Carboxylicivirga mesophila sp. nov. and Carboxylicivirga taeanensis sp. nov., and reclassification of Cytophaga fermentans as Saccharicrinis fermentans gen. nov., comb. nov.</title>
        <authorList>
            <person name="Yang S.H."/>
            <person name="Seo H.S."/>
            <person name="Woo J.H."/>
            <person name="Oh H.M."/>
            <person name="Jang H."/>
            <person name="Lee J.H."/>
            <person name="Kim S.J."/>
            <person name="Kwon K.K."/>
        </authorList>
    </citation>
    <scope>NUCLEOTIDE SEQUENCE [LARGE SCALE GENOMIC DNA]</scope>
    <source>
        <strain evidence="1 2">JCM 18290</strain>
    </source>
</reference>
<comment type="caution">
    <text evidence="1">The sequence shown here is derived from an EMBL/GenBank/DDBJ whole genome shotgun (WGS) entry which is preliminary data.</text>
</comment>
<dbReference type="RefSeq" id="WP_212227668.1">
    <property type="nucleotide sequence ID" value="NZ_JAGUCN010000008.1"/>
</dbReference>
<dbReference type="EMBL" id="JAGUCN010000008">
    <property type="protein sequence ID" value="MBS2211488.1"/>
    <property type="molecule type" value="Genomic_DNA"/>
</dbReference>
<evidence type="ECO:0000313" key="1">
    <source>
        <dbReference type="EMBL" id="MBS2211488.1"/>
    </source>
</evidence>
<evidence type="ECO:0008006" key="3">
    <source>
        <dbReference type="Google" id="ProtNLM"/>
    </source>
</evidence>
<sequence>MKTVKVIFLHHSLGKIVWTGSTSKWVKAQHKLGLKTAVPKWFSKYNKTSDYKYDLEEIDFPKRDPYGWKNFPYDYYNLWINEDTNGKYPDPTLEELTANYDVVILKHCYPVSKMEGDTLADIKSNQKTLANYKLQYQALKEKFHQYPNTKFIVWTSAALNKNRTNEEEGLRTREFVEWVRDEWDTPEDNVYLWDFYELETQGGLFLKDEFAESERDSHPNTQFAQMVYPLFCQRIVDVVENNGTTTDLTGRK</sequence>
<name>A0ABS5KAW6_9BACT</name>
<accession>A0ABS5KAW6</accession>
<evidence type="ECO:0000313" key="2">
    <source>
        <dbReference type="Proteomes" id="UP000721861"/>
    </source>
</evidence>
<dbReference type="Proteomes" id="UP000721861">
    <property type="component" value="Unassembled WGS sequence"/>
</dbReference>
<organism evidence="1 2">
    <name type="scientific">Carboxylicivirga mesophila</name>
    <dbReference type="NCBI Taxonomy" id="1166478"/>
    <lineage>
        <taxon>Bacteria</taxon>
        <taxon>Pseudomonadati</taxon>
        <taxon>Bacteroidota</taxon>
        <taxon>Bacteroidia</taxon>
        <taxon>Marinilabiliales</taxon>
        <taxon>Marinilabiliaceae</taxon>
        <taxon>Carboxylicivirga</taxon>
    </lineage>
</organism>
<gene>
    <name evidence="1" type="ORF">KEM09_08755</name>
</gene>